<dbReference type="GO" id="GO:0016747">
    <property type="term" value="F:acyltransferase activity, transferring groups other than amino-acyl groups"/>
    <property type="evidence" value="ECO:0007669"/>
    <property type="project" value="InterPro"/>
</dbReference>
<evidence type="ECO:0000313" key="4">
    <source>
        <dbReference type="EMBL" id="PSL50137.1"/>
    </source>
</evidence>
<keyword evidence="1 4" id="KW-0808">Transferase</keyword>
<dbReference type="EMBL" id="PYAW01000001">
    <property type="protein sequence ID" value="PSL50137.1"/>
    <property type="molecule type" value="Genomic_DNA"/>
</dbReference>
<feature type="domain" description="N-acetyltransferase" evidence="3">
    <location>
        <begin position="5"/>
        <end position="161"/>
    </location>
</feature>
<gene>
    <name evidence="4" type="ORF">CLV51_1011481</name>
</gene>
<name>A0A2P8HV82_CHINA</name>
<organism evidence="4 5">
    <name type="scientific">Chitinophaga niastensis</name>
    <dbReference type="NCBI Taxonomy" id="536980"/>
    <lineage>
        <taxon>Bacteria</taxon>
        <taxon>Pseudomonadati</taxon>
        <taxon>Bacteroidota</taxon>
        <taxon>Chitinophagia</taxon>
        <taxon>Chitinophagales</taxon>
        <taxon>Chitinophagaceae</taxon>
        <taxon>Chitinophaga</taxon>
    </lineage>
</organism>
<dbReference type="Pfam" id="PF13673">
    <property type="entry name" value="Acetyltransf_10"/>
    <property type="match status" value="1"/>
</dbReference>
<dbReference type="Pfam" id="PF00583">
    <property type="entry name" value="Acetyltransf_1"/>
    <property type="match status" value="1"/>
</dbReference>
<reference evidence="4 5" key="1">
    <citation type="submission" date="2018-03" db="EMBL/GenBank/DDBJ databases">
        <title>Genomic Encyclopedia of Archaeal and Bacterial Type Strains, Phase II (KMG-II): from individual species to whole genera.</title>
        <authorList>
            <person name="Goeker M."/>
        </authorList>
    </citation>
    <scope>NUCLEOTIDE SEQUENCE [LARGE SCALE GENOMIC DNA]</scope>
    <source>
        <strain evidence="4 5">DSM 24859</strain>
    </source>
</reference>
<evidence type="ECO:0000313" key="5">
    <source>
        <dbReference type="Proteomes" id="UP000240971"/>
    </source>
</evidence>
<evidence type="ECO:0000256" key="2">
    <source>
        <dbReference type="ARBA" id="ARBA00023315"/>
    </source>
</evidence>
<keyword evidence="2" id="KW-0012">Acyltransferase</keyword>
<proteinExistence type="predicted"/>
<sequence length="283" mass="31887">MIFLNDFRTLHNVSTENICNTFNAAFSDYIVPMHLTTTILEQKMKGENLQRDFSIGAFTGDILGAFILHAPDNNEKPTVLYNGGTGVVPAYRGQHLIQKMYDQFIPVYQQQGIKKIILEVISTNLPAVKAYTNSGFHKTRIIHSFKGHVNTGKIAADISIKENTAPDWSILSTFLDMAPTWSNTTKSIQRETSFTGTWEAMINGQLAGFISVHRDTRRIRSIAVHPDFRRRGVGNALLQHVSTELDGQMSIINIDENFPEIGTFLKQAGFEHYISQYEMALEM</sequence>
<evidence type="ECO:0000259" key="3">
    <source>
        <dbReference type="PROSITE" id="PS51186"/>
    </source>
</evidence>
<dbReference type="RefSeq" id="WP_106527310.1">
    <property type="nucleotide sequence ID" value="NZ_PYAW01000001.1"/>
</dbReference>
<evidence type="ECO:0000256" key="1">
    <source>
        <dbReference type="ARBA" id="ARBA00022679"/>
    </source>
</evidence>
<feature type="domain" description="N-acetyltransferase" evidence="3">
    <location>
        <begin position="158"/>
        <end position="283"/>
    </location>
</feature>
<dbReference type="InterPro" id="IPR050680">
    <property type="entry name" value="YpeA/RimI_acetyltransf"/>
</dbReference>
<dbReference type="CDD" id="cd04301">
    <property type="entry name" value="NAT_SF"/>
    <property type="match status" value="2"/>
</dbReference>
<dbReference type="InterPro" id="IPR016181">
    <property type="entry name" value="Acyl_CoA_acyltransferase"/>
</dbReference>
<comment type="caution">
    <text evidence="4">The sequence shown here is derived from an EMBL/GenBank/DDBJ whole genome shotgun (WGS) entry which is preliminary data.</text>
</comment>
<dbReference type="PANTHER" id="PTHR43420">
    <property type="entry name" value="ACETYLTRANSFERASE"/>
    <property type="match status" value="1"/>
</dbReference>
<accession>A0A2P8HV82</accession>
<dbReference type="Gene3D" id="3.40.630.30">
    <property type="match status" value="2"/>
</dbReference>
<dbReference type="InterPro" id="IPR000182">
    <property type="entry name" value="GNAT_dom"/>
</dbReference>
<dbReference type="SUPFAM" id="SSF55729">
    <property type="entry name" value="Acyl-CoA N-acyltransferases (Nat)"/>
    <property type="match status" value="2"/>
</dbReference>
<dbReference type="OrthoDB" id="4228396at2"/>
<dbReference type="Proteomes" id="UP000240971">
    <property type="component" value="Unassembled WGS sequence"/>
</dbReference>
<dbReference type="PROSITE" id="PS51186">
    <property type="entry name" value="GNAT"/>
    <property type="match status" value="2"/>
</dbReference>
<dbReference type="PANTHER" id="PTHR43420:SF44">
    <property type="entry name" value="ACETYLTRANSFERASE YPEA"/>
    <property type="match status" value="1"/>
</dbReference>
<protein>
    <submittedName>
        <fullName evidence="4">Acetyltransferase (GNAT) family protein</fullName>
    </submittedName>
</protein>
<dbReference type="AlphaFoldDB" id="A0A2P8HV82"/>
<keyword evidence="5" id="KW-1185">Reference proteome</keyword>